<dbReference type="AlphaFoldDB" id="A0A0R3TBR0"/>
<dbReference type="OrthoDB" id="6253698at2759"/>
<dbReference type="EMBL" id="UZAE01003200">
    <property type="protein sequence ID" value="VDO00357.1"/>
    <property type="molecule type" value="Genomic_DNA"/>
</dbReference>
<organism evidence="4">
    <name type="scientific">Rodentolepis nana</name>
    <name type="common">Dwarf tapeworm</name>
    <name type="synonym">Hymenolepis nana</name>
    <dbReference type="NCBI Taxonomy" id="102285"/>
    <lineage>
        <taxon>Eukaryota</taxon>
        <taxon>Metazoa</taxon>
        <taxon>Spiralia</taxon>
        <taxon>Lophotrochozoa</taxon>
        <taxon>Platyhelminthes</taxon>
        <taxon>Cestoda</taxon>
        <taxon>Eucestoda</taxon>
        <taxon>Cyclophyllidea</taxon>
        <taxon>Hymenolepididae</taxon>
        <taxon>Rodentolepis</taxon>
    </lineage>
</organism>
<evidence type="ECO:0000313" key="4">
    <source>
        <dbReference type="WBParaSite" id="HNAJ_0000449901-mRNA-1"/>
    </source>
</evidence>
<reference evidence="2 3" key="2">
    <citation type="submission" date="2018-11" db="EMBL/GenBank/DDBJ databases">
        <authorList>
            <consortium name="Pathogen Informatics"/>
        </authorList>
    </citation>
    <scope>NUCLEOTIDE SEQUENCE [LARGE SCALE GENOMIC DNA]</scope>
</reference>
<sequence length="242" mass="27633">MMRMDVSILLRLEVLYVLLALKTFPSTLGFIDDCVLANKTNLTNVDAVIYAGGRIHSNTTDIPSAVREDLLEAHWIYSKNDKTDYMCYIEAFVTDIDNTLKVYDSAAQVGVLAHPGSFNKYNENILLVIGPETFNKTIPWRSRKMVYLNTILEVLFLLFEPHSLKQRYKQMYVYNATEEVLVLAKSIESGRRIVRYISNVGNENLTAENVAKMMDKFFDPTIITQELLDYPQGSKSKSNSHL</sequence>
<keyword evidence="3" id="KW-1185">Reference proteome</keyword>
<dbReference type="WBParaSite" id="HNAJ_0000449901-mRNA-1">
    <property type="protein sequence ID" value="HNAJ_0000449901-mRNA-1"/>
    <property type="gene ID" value="HNAJ_0000449901"/>
</dbReference>
<protein>
    <submittedName>
        <fullName evidence="4">Ig-like domain-containing protein</fullName>
    </submittedName>
</protein>
<gene>
    <name evidence="2" type="ORF">HNAJ_LOCUS4497</name>
</gene>
<evidence type="ECO:0000256" key="1">
    <source>
        <dbReference type="SAM" id="SignalP"/>
    </source>
</evidence>
<evidence type="ECO:0000313" key="2">
    <source>
        <dbReference type="EMBL" id="VDO00357.1"/>
    </source>
</evidence>
<reference evidence="4" key="1">
    <citation type="submission" date="2017-02" db="UniProtKB">
        <authorList>
            <consortium name="WormBaseParasite"/>
        </authorList>
    </citation>
    <scope>IDENTIFICATION</scope>
</reference>
<evidence type="ECO:0000313" key="3">
    <source>
        <dbReference type="Proteomes" id="UP000278807"/>
    </source>
</evidence>
<dbReference type="Proteomes" id="UP000278807">
    <property type="component" value="Unassembled WGS sequence"/>
</dbReference>
<keyword evidence="1" id="KW-0732">Signal</keyword>
<feature type="signal peptide" evidence="1">
    <location>
        <begin position="1"/>
        <end position="29"/>
    </location>
</feature>
<feature type="chain" id="PRO_5043131811" evidence="1">
    <location>
        <begin position="30"/>
        <end position="242"/>
    </location>
</feature>
<name>A0A0R3TBR0_RODNA</name>
<proteinExistence type="predicted"/>
<accession>A0A0R3TBR0</accession>